<dbReference type="PROSITE" id="PS00560">
    <property type="entry name" value="CARBOXYPEPT_SER_HIS"/>
    <property type="match status" value="1"/>
</dbReference>
<sequence>MRGSYDPCTEQHSVVYFNLPEVKSALHVPKSKALLEWDTCSDKINMNWKDCPSSVLDVYQELISSGLRIWVFSGDTDAVIPVTSTRYSIDALNLTTITPWHAWYEDGQVGGWTEEYKGLTFVTVRGAGHEVPLHRPKQALTLVRSFLAGTSMPSLTQISAI</sequence>
<dbReference type="Gene3D" id="3.40.50.11320">
    <property type="match status" value="1"/>
</dbReference>
<dbReference type="Proteomes" id="UP001454036">
    <property type="component" value="Unassembled WGS sequence"/>
</dbReference>
<keyword evidence="2" id="KW-0121">Carboxypeptidase</keyword>
<evidence type="ECO:0000256" key="4">
    <source>
        <dbReference type="ARBA" id="ARBA00022801"/>
    </source>
</evidence>
<keyword evidence="6" id="KW-0325">Glycoprotein</keyword>
<dbReference type="Gene3D" id="6.10.250.940">
    <property type="match status" value="1"/>
</dbReference>
<evidence type="ECO:0000256" key="6">
    <source>
        <dbReference type="ARBA" id="ARBA00023180"/>
    </source>
</evidence>
<name>A0AAV3PN28_LITER</name>
<keyword evidence="5" id="KW-1015">Disulfide bond</keyword>
<accession>A0AAV3PN28</accession>
<dbReference type="GO" id="GO:0006508">
    <property type="term" value="P:proteolysis"/>
    <property type="evidence" value="ECO:0007669"/>
    <property type="project" value="UniProtKB-KW"/>
</dbReference>
<dbReference type="InterPro" id="IPR001563">
    <property type="entry name" value="Peptidase_S10"/>
</dbReference>
<proteinExistence type="inferred from homology"/>
<keyword evidence="8" id="KW-1185">Reference proteome</keyword>
<evidence type="ECO:0000313" key="8">
    <source>
        <dbReference type="Proteomes" id="UP001454036"/>
    </source>
</evidence>
<dbReference type="EMBL" id="BAABME010033212">
    <property type="protein sequence ID" value="GAA0152136.1"/>
    <property type="molecule type" value="Genomic_DNA"/>
</dbReference>
<evidence type="ECO:0000256" key="2">
    <source>
        <dbReference type="ARBA" id="ARBA00022645"/>
    </source>
</evidence>
<evidence type="ECO:0000256" key="5">
    <source>
        <dbReference type="ARBA" id="ARBA00023157"/>
    </source>
</evidence>
<dbReference type="GO" id="GO:0005773">
    <property type="term" value="C:vacuole"/>
    <property type="evidence" value="ECO:0007669"/>
    <property type="project" value="TreeGrafter"/>
</dbReference>
<dbReference type="InterPro" id="IPR033124">
    <property type="entry name" value="Ser_caboxypep_his_AS"/>
</dbReference>
<keyword evidence="4" id="KW-0378">Hydrolase</keyword>
<comment type="similarity">
    <text evidence="1">Belongs to the peptidase S10 family.</text>
</comment>
<protein>
    <submittedName>
        <fullName evidence="7">Serine protease</fullName>
    </submittedName>
</protein>
<dbReference type="AlphaFoldDB" id="A0AAV3PN28"/>
<gene>
    <name evidence="7" type="ORF">LIER_43164</name>
</gene>
<dbReference type="PANTHER" id="PTHR11802">
    <property type="entry name" value="SERINE PROTEASE FAMILY S10 SERINE CARBOXYPEPTIDASE"/>
    <property type="match status" value="1"/>
</dbReference>
<organism evidence="7 8">
    <name type="scientific">Lithospermum erythrorhizon</name>
    <name type="common">Purple gromwell</name>
    <name type="synonym">Lithospermum officinale var. erythrorhizon</name>
    <dbReference type="NCBI Taxonomy" id="34254"/>
    <lineage>
        <taxon>Eukaryota</taxon>
        <taxon>Viridiplantae</taxon>
        <taxon>Streptophyta</taxon>
        <taxon>Embryophyta</taxon>
        <taxon>Tracheophyta</taxon>
        <taxon>Spermatophyta</taxon>
        <taxon>Magnoliopsida</taxon>
        <taxon>eudicotyledons</taxon>
        <taxon>Gunneridae</taxon>
        <taxon>Pentapetalae</taxon>
        <taxon>asterids</taxon>
        <taxon>lamiids</taxon>
        <taxon>Boraginales</taxon>
        <taxon>Boraginaceae</taxon>
        <taxon>Boraginoideae</taxon>
        <taxon>Lithospermeae</taxon>
        <taxon>Lithospermum</taxon>
    </lineage>
</organism>
<evidence type="ECO:0000313" key="7">
    <source>
        <dbReference type="EMBL" id="GAA0152136.1"/>
    </source>
</evidence>
<dbReference type="FunFam" id="3.40.50.11320:FF:000003">
    <property type="entry name" value="Carboxypeptidase"/>
    <property type="match status" value="1"/>
</dbReference>
<evidence type="ECO:0000256" key="3">
    <source>
        <dbReference type="ARBA" id="ARBA00022670"/>
    </source>
</evidence>
<evidence type="ECO:0000256" key="1">
    <source>
        <dbReference type="ARBA" id="ARBA00009431"/>
    </source>
</evidence>
<dbReference type="GO" id="GO:0004185">
    <property type="term" value="F:serine-type carboxypeptidase activity"/>
    <property type="evidence" value="ECO:0007669"/>
    <property type="project" value="InterPro"/>
</dbReference>
<reference evidence="7 8" key="1">
    <citation type="submission" date="2024-01" db="EMBL/GenBank/DDBJ databases">
        <title>The complete chloroplast genome sequence of Lithospermum erythrorhizon: insights into the phylogenetic relationship among Boraginaceae species and the maternal lineages of purple gromwells.</title>
        <authorList>
            <person name="Okada T."/>
            <person name="Watanabe K."/>
        </authorList>
    </citation>
    <scope>NUCLEOTIDE SEQUENCE [LARGE SCALE GENOMIC DNA]</scope>
</reference>
<dbReference type="InterPro" id="IPR029058">
    <property type="entry name" value="AB_hydrolase_fold"/>
</dbReference>
<dbReference type="SUPFAM" id="SSF53474">
    <property type="entry name" value="alpha/beta-Hydrolases"/>
    <property type="match status" value="1"/>
</dbReference>
<dbReference type="Pfam" id="PF00450">
    <property type="entry name" value="Peptidase_S10"/>
    <property type="match status" value="1"/>
</dbReference>
<keyword evidence="3 7" id="KW-0645">Protease</keyword>
<dbReference type="PANTHER" id="PTHR11802:SF32">
    <property type="entry name" value="SERINE CARBOXYPEPTIDASE-LIKE 29"/>
    <property type="match status" value="1"/>
</dbReference>
<comment type="caution">
    <text evidence="7">The sequence shown here is derived from an EMBL/GenBank/DDBJ whole genome shotgun (WGS) entry which is preliminary data.</text>
</comment>